<evidence type="ECO:0000256" key="2">
    <source>
        <dbReference type="ARBA" id="ARBA00023163"/>
    </source>
</evidence>
<dbReference type="GO" id="GO:0005634">
    <property type="term" value="C:nucleus"/>
    <property type="evidence" value="ECO:0007669"/>
    <property type="project" value="TreeGrafter"/>
</dbReference>
<evidence type="ECO:0000256" key="4">
    <source>
        <dbReference type="SAM" id="MobiDB-lite"/>
    </source>
</evidence>
<dbReference type="SUPFAM" id="SSF46774">
    <property type="entry name" value="ARID-like"/>
    <property type="match status" value="1"/>
</dbReference>
<dbReference type="PANTHER" id="PTHR13964">
    <property type="entry name" value="RBP-RELATED"/>
    <property type="match status" value="1"/>
</dbReference>
<dbReference type="Gene3D" id="1.10.150.60">
    <property type="entry name" value="ARID DNA-binding domain"/>
    <property type="match status" value="1"/>
</dbReference>
<feature type="region of interest" description="Disordered" evidence="4">
    <location>
        <begin position="615"/>
        <end position="650"/>
    </location>
</feature>
<accession>A0A8J1T731</accession>
<keyword evidence="6" id="KW-1185">Reference proteome</keyword>
<sequence>METSKIQFVGKSCGKHGQYTFFKALKYSRGEKYRIVSLGEFFFLKVSDNSGVGIGELQLLWEEKGQPIPLVSVRLYFLPENTPDGRHKDHGKDEILAVAEKIVLKGEDLVNWIIDDPNVTWDQGHLPTYIKPTSQSNSIKKAFAINNPRLELGDVNEEKNALGDLQVAPSNTDVLIVSYSTYCRYKAVLKRLEGCTDKWLTNAVVQAIGGITVSKPNTRILFCRQTFESEDIQGHKFRCEHLAPNLKGRPRKRKVKLKDGMDSDSASNDADYQQAVQNSLLTSMKEKLQESKEKPIEKQRPNGVSSNKTIKGNGQEMNEQEFLVALHQFMRERGTPIERIPSLGFKTIDLYLFYTFAQKLGGYTEVSQKRLWKYLYDNMGGNPNNTAAATCTRRNYEKLLLPFERHVKGDMTTGDVIPVNKHPGRKRVSDIIKENEKLLVPNVDKRWQPQSSHNASADVKNSKRELEWEERRKQILKQGSTGYNHRPLPPGFSHPSMPWNQPDMSKSVPGTSRQNVTGGSRQSIPGGNKKEAHRVTGDVNTHITKSLGSMTKMEHLRNVAPGSGYRGARTPTVINTPPIPHRYVPVKHQGIAHSCPISYPPYTVKLETYRPSVIHHTPQGESSSTSTTQSNTNKRHLPAAKDHINPYTKRKKIEKEPFDPKCFLPKDKENGNSGDLQTVALDLCVKPHSIALNSPRSQTSTPQTPPIPSYDPYAIQEEPISLVVRPRDGDRGPERTAITPSVSPRMPSPSIAAQRSATSKNLTITGKPNSPLAVLNNHRDVSSNPNAIHSNNRPIISHPRPAHVNTQAAHSRVPAERGINVPQYSPGGSTMVHPAFALRPSLSRTSSPGSQHSYPSGSLPSTYRTVPNSSQLTPALYKQYYGSQRK</sequence>
<feature type="region of interest" description="Disordered" evidence="4">
    <location>
        <begin position="840"/>
        <end position="871"/>
    </location>
</feature>
<dbReference type="Proteomes" id="UP000749559">
    <property type="component" value="Unassembled WGS sequence"/>
</dbReference>
<dbReference type="InterPro" id="IPR001606">
    <property type="entry name" value="ARID_dom"/>
</dbReference>
<dbReference type="InterPro" id="IPR051232">
    <property type="entry name" value="ARID/SWI1_ChromRemod"/>
</dbReference>
<gene>
    <name evidence="5" type="ORF">OFUS_LOCUS10138</name>
</gene>
<feature type="region of interest" description="Disordered" evidence="4">
    <location>
        <begin position="250"/>
        <end position="269"/>
    </location>
</feature>
<dbReference type="InterPro" id="IPR036431">
    <property type="entry name" value="ARID_dom_sf"/>
</dbReference>
<comment type="caution">
    <text evidence="5">The sequence shown here is derived from an EMBL/GenBank/DDBJ whole genome shotgun (WGS) entry which is preliminary data.</text>
</comment>
<feature type="compositionally biased region" description="Basic and acidic residues" evidence="4">
    <location>
        <begin position="725"/>
        <end position="734"/>
    </location>
</feature>
<evidence type="ECO:0000313" key="6">
    <source>
        <dbReference type="Proteomes" id="UP000749559"/>
    </source>
</evidence>
<dbReference type="PROSITE" id="PS51011">
    <property type="entry name" value="ARID"/>
    <property type="match status" value="1"/>
</dbReference>
<evidence type="ECO:0000256" key="1">
    <source>
        <dbReference type="ARBA" id="ARBA00023015"/>
    </source>
</evidence>
<feature type="compositionally biased region" description="Low complexity" evidence="4">
    <location>
        <begin position="622"/>
        <end position="632"/>
    </location>
</feature>
<feature type="region of interest" description="Disordered" evidence="4">
    <location>
        <begin position="725"/>
        <end position="750"/>
    </location>
</feature>
<evidence type="ECO:0000313" key="5">
    <source>
        <dbReference type="EMBL" id="CAH1783849.1"/>
    </source>
</evidence>
<reference evidence="5" key="1">
    <citation type="submission" date="2022-03" db="EMBL/GenBank/DDBJ databases">
        <authorList>
            <person name="Martin C."/>
        </authorList>
    </citation>
    <scope>NUCLEOTIDE SEQUENCE</scope>
</reference>
<dbReference type="GO" id="GO:0000976">
    <property type="term" value="F:transcription cis-regulatory region binding"/>
    <property type="evidence" value="ECO:0007669"/>
    <property type="project" value="TreeGrafter"/>
</dbReference>
<dbReference type="AlphaFoldDB" id="A0A8J1T731"/>
<dbReference type="SMART" id="SM00501">
    <property type="entry name" value="BRIGHT"/>
    <property type="match status" value="1"/>
</dbReference>
<feature type="region of interest" description="Disordered" evidence="4">
    <location>
        <begin position="286"/>
        <end position="308"/>
    </location>
</feature>
<dbReference type="PANTHER" id="PTHR13964:SF44">
    <property type="entry name" value="ARID DOMAIN-CONTAINING PROTEIN"/>
    <property type="match status" value="1"/>
</dbReference>
<organism evidence="5 6">
    <name type="scientific">Owenia fusiformis</name>
    <name type="common">Polychaete worm</name>
    <dbReference type="NCBI Taxonomy" id="6347"/>
    <lineage>
        <taxon>Eukaryota</taxon>
        <taxon>Metazoa</taxon>
        <taxon>Spiralia</taxon>
        <taxon>Lophotrochozoa</taxon>
        <taxon>Annelida</taxon>
        <taxon>Polychaeta</taxon>
        <taxon>Sedentaria</taxon>
        <taxon>Canalipalpata</taxon>
        <taxon>Sabellida</taxon>
        <taxon>Oweniida</taxon>
        <taxon>Oweniidae</taxon>
        <taxon>Owenia</taxon>
    </lineage>
</organism>
<keyword evidence="1" id="KW-0805">Transcription regulation</keyword>
<feature type="compositionally biased region" description="Polar residues" evidence="4">
    <location>
        <begin position="842"/>
        <end position="871"/>
    </location>
</feature>
<feature type="compositionally biased region" description="Basic and acidic residues" evidence="4">
    <location>
        <begin position="286"/>
        <end position="300"/>
    </location>
</feature>
<protein>
    <submittedName>
        <fullName evidence="5">Uncharacterized protein</fullName>
    </submittedName>
</protein>
<feature type="compositionally biased region" description="Polar residues" evidence="4">
    <location>
        <begin position="498"/>
        <end position="525"/>
    </location>
</feature>
<feature type="region of interest" description="Disordered" evidence="4">
    <location>
        <begin position="446"/>
        <end position="539"/>
    </location>
</feature>
<evidence type="ECO:0000256" key="3">
    <source>
        <dbReference type="ARBA" id="ARBA00023242"/>
    </source>
</evidence>
<proteinExistence type="predicted"/>
<dbReference type="CDD" id="cd16869">
    <property type="entry name" value="ARID_ARID5"/>
    <property type="match status" value="1"/>
</dbReference>
<feature type="compositionally biased region" description="Basic and acidic residues" evidence="4">
    <location>
        <begin position="460"/>
        <end position="473"/>
    </location>
</feature>
<dbReference type="GO" id="GO:0006357">
    <property type="term" value="P:regulation of transcription by RNA polymerase II"/>
    <property type="evidence" value="ECO:0007669"/>
    <property type="project" value="TreeGrafter"/>
</dbReference>
<keyword evidence="3" id="KW-0539">Nucleus</keyword>
<keyword evidence="2" id="KW-0804">Transcription</keyword>
<dbReference type="EMBL" id="CAIIXF020000005">
    <property type="protein sequence ID" value="CAH1783849.1"/>
    <property type="molecule type" value="Genomic_DNA"/>
</dbReference>
<dbReference type="Pfam" id="PF01388">
    <property type="entry name" value="ARID"/>
    <property type="match status" value="1"/>
</dbReference>
<dbReference type="OrthoDB" id="1938591at2759"/>
<dbReference type="SMART" id="SM01014">
    <property type="entry name" value="ARID"/>
    <property type="match status" value="1"/>
</dbReference>
<name>A0A8J1T731_OWEFU</name>